<dbReference type="Pfam" id="PF01381">
    <property type="entry name" value="HTH_3"/>
    <property type="match status" value="1"/>
</dbReference>
<organism evidence="2 3">
    <name type="scientific">Dorea formicigenerans</name>
    <dbReference type="NCBI Taxonomy" id="39486"/>
    <lineage>
        <taxon>Bacteria</taxon>
        <taxon>Bacillati</taxon>
        <taxon>Bacillota</taxon>
        <taxon>Clostridia</taxon>
        <taxon>Lachnospirales</taxon>
        <taxon>Lachnospiraceae</taxon>
        <taxon>Dorea</taxon>
    </lineage>
</organism>
<name>A0A3E4PY19_9FIRM</name>
<protein>
    <submittedName>
        <fullName evidence="2">XRE family transcriptional regulator</fullName>
    </submittedName>
</protein>
<dbReference type="Proteomes" id="UP000261324">
    <property type="component" value="Unassembled WGS sequence"/>
</dbReference>
<proteinExistence type="predicted"/>
<dbReference type="InterPro" id="IPR010982">
    <property type="entry name" value="Lambda_DNA-bd_dom_sf"/>
</dbReference>
<sequence>MAKVEDCPGFETFGADVKEARKAKNLARKDLAEKVNIDTRYLANIENEGTIPSLPVIIQLVKICGLPMERYFNPEVMREESELRQRVGQKLKLCPEQYLPIVEGAIDGALKIEKPNEETEGV</sequence>
<evidence type="ECO:0000259" key="1">
    <source>
        <dbReference type="PROSITE" id="PS50943"/>
    </source>
</evidence>
<dbReference type="Gene3D" id="1.10.260.40">
    <property type="entry name" value="lambda repressor-like DNA-binding domains"/>
    <property type="match status" value="1"/>
</dbReference>
<dbReference type="RefSeq" id="WP_117492189.1">
    <property type="nucleotide sequence ID" value="NZ_QSRA01000005.1"/>
</dbReference>
<dbReference type="EMBL" id="QSRA01000005">
    <property type="protein sequence ID" value="RGK84917.1"/>
    <property type="molecule type" value="Genomic_DNA"/>
</dbReference>
<dbReference type="PROSITE" id="PS50943">
    <property type="entry name" value="HTH_CROC1"/>
    <property type="match status" value="1"/>
</dbReference>
<dbReference type="SMART" id="SM00530">
    <property type="entry name" value="HTH_XRE"/>
    <property type="match status" value="1"/>
</dbReference>
<dbReference type="InterPro" id="IPR001387">
    <property type="entry name" value="Cro/C1-type_HTH"/>
</dbReference>
<reference evidence="2 3" key="1">
    <citation type="submission" date="2018-08" db="EMBL/GenBank/DDBJ databases">
        <title>A genome reference for cultivated species of the human gut microbiota.</title>
        <authorList>
            <person name="Zou Y."/>
            <person name="Xue W."/>
            <person name="Luo G."/>
        </authorList>
    </citation>
    <scope>NUCLEOTIDE SEQUENCE [LARGE SCALE GENOMIC DNA]</scope>
    <source>
        <strain evidence="2 3">TF09-3</strain>
    </source>
</reference>
<feature type="domain" description="HTH cro/C1-type" evidence="1">
    <location>
        <begin position="17"/>
        <end position="71"/>
    </location>
</feature>
<dbReference type="AlphaFoldDB" id="A0A3E4PY19"/>
<dbReference type="SUPFAM" id="SSF47413">
    <property type="entry name" value="lambda repressor-like DNA-binding domains"/>
    <property type="match status" value="1"/>
</dbReference>
<gene>
    <name evidence="2" type="ORF">DXC93_05445</name>
</gene>
<evidence type="ECO:0000313" key="2">
    <source>
        <dbReference type="EMBL" id="RGK84917.1"/>
    </source>
</evidence>
<accession>A0A3E4PY19</accession>
<dbReference type="CDD" id="cd00093">
    <property type="entry name" value="HTH_XRE"/>
    <property type="match status" value="1"/>
</dbReference>
<comment type="caution">
    <text evidence="2">The sequence shown here is derived from an EMBL/GenBank/DDBJ whole genome shotgun (WGS) entry which is preliminary data.</text>
</comment>
<dbReference type="GO" id="GO:0003677">
    <property type="term" value="F:DNA binding"/>
    <property type="evidence" value="ECO:0007669"/>
    <property type="project" value="InterPro"/>
</dbReference>
<evidence type="ECO:0000313" key="3">
    <source>
        <dbReference type="Proteomes" id="UP000261324"/>
    </source>
</evidence>